<gene>
    <name evidence="1" type="ORF">HGO97_012375</name>
</gene>
<organism evidence="1 2">
    <name type="scientific">Faecalicatena faecalis</name>
    <dbReference type="NCBI Taxonomy" id="2726362"/>
    <lineage>
        <taxon>Bacteria</taxon>
        <taxon>Bacillati</taxon>
        <taxon>Bacillota</taxon>
        <taxon>Clostridia</taxon>
        <taxon>Lachnospirales</taxon>
        <taxon>Lachnospiraceae</taxon>
        <taxon>Faecalicatena</taxon>
    </lineage>
</organism>
<dbReference type="RefSeq" id="WP_216242081.1">
    <property type="nucleotide sequence ID" value="NZ_JABACJ020000011.1"/>
</dbReference>
<dbReference type="Proteomes" id="UP000723714">
    <property type="component" value="Unassembled WGS sequence"/>
</dbReference>
<protein>
    <submittedName>
        <fullName evidence="1">Uncharacterized protein</fullName>
    </submittedName>
</protein>
<accession>A0ABS6D540</accession>
<proteinExistence type="predicted"/>
<keyword evidence="2" id="KW-1185">Reference proteome</keyword>
<name>A0ABS6D540_9FIRM</name>
<evidence type="ECO:0000313" key="1">
    <source>
        <dbReference type="EMBL" id="MBU3876599.1"/>
    </source>
</evidence>
<dbReference type="EMBL" id="JABACJ020000011">
    <property type="protein sequence ID" value="MBU3876599.1"/>
    <property type="molecule type" value="Genomic_DNA"/>
</dbReference>
<comment type="caution">
    <text evidence="1">The sequence shown here is derived from an EMBL/GenBank/DDBJ whole genome shotgun (WGS) entry which is preliminary data.</text>
</comment>
<sequence>MGNTDGGENVFVNFRNKQSKAGSDMIAELDLDDTDGYGPETMTIYDLNGVYEFQVADFRRTRTMKEYGATVKVYLPNKEPVTITIDPSADVKDIWIVCEIDHGELNIINKAPETDEFSISNK</sequence>
<reference evidence="1 2" key="1">
    <citation type="submission" date="2021-06" db="EMBL/GenBank/DDBJ databases">
        <title>Faecalicatena sp. nov. isolated from porcine feces.</title>
        <authorList>
            <person name="Oh B.S."/>
            <person name="Lee J.H."/>
        </authorList>
    </citation>
    <scope>NUCLEOTIDE SEQUENCE [LARGE SCALE GENOMIC DNA]</scope>
    <source>
        <strain evidence="1 2">AGMB00832</strain>
    </source>
</reference>
<evidence type="ECO:0000313" key="2">
    <source>
        <dbReference type="Proteomes" id="UP000723714"/>
    </source>
</evidence>